<proteinExistence type="predicted"/>
<organism evidence="3 4">
    <name type="scientific">Luteibacter jiangsuensis</name>
    <dbReference type="NCBI Taxonomy" id="637577"/>
    <lineage>
        <taxon>Bacteria</taxon>
        <taxon>Pseudomonadati</taxon>
        <taxon>Pseudomonadota</taxon>
        <taxon>Gammaproteobacteria</taxon>
        <taxon>Lysobacterales</taxon>
        <taxon>Rhodanobacteraceae</taxon>
        <taxon>Luteibacter</taxon>
    </lineage>
</organism>
<name>A0ABT9SSF0_9GAMM</name>
<accession>A0ABT9SSF0</accession>
<evidence type="ECO:0000313" key="4">
    <source>
        <dbReference type="Proteomes" id="UP001237737"/>
    </source>
</evidence>
<protein>
    <submittedName>
        <fullName evidence="3">Beta-galactosidase GanA</fullName>
    </submittedName>
</protein>
<dbReference type="SUPFAM" id="SSF51445">
    <property type="entry name" value="(Trans)glycosidases"/>
    <property type="match status" value="1"/>
</dbReference>
<reference evidence="3 4" key="1">
    <citation type="submission" date="2023-07" db="EMBL/GenBank/DDBJ databases">
        <title>Sorghum-associated microbial communities from plants grown in Nebraska, USA.</title>
        <authorList>
            <person name="Schachtman D."/>
        </authorList>
    </citation>
    <scope>NUCLEOTIDE SEQUENCE [LARGE SCALE GENOMIC DNA]</scope>
    <source>
        <strain evidence="3 4">CC60</strain>
    </source>
</reference>
<dbReference type="Gene3D" id="2.60.220.20">
    <property type="entry name" value="putative beta-Galactosidase from caulobacter crescentus"/>
    <property type="match status" value="1"/>
</dbReference>
<evidence type="ECO:0000256" key="1">
    <source>
        <dbReference type="SAM" id="SignalP"/>
    </source>
</evidence>
<evidence type="ECO:0000259" key="2">
    <source>
        <dbReference type="Pfam" id="PF18120"/>
    </source>
</evidence>
<evidence type="ECO:0000313" key="3">
    <source>
        <dbReference type="EMBL" id="MDQ0007909.1"/>
    </source>
</evidence>
<gene>
    <name evidence="3" type="ORF">J2T07_000068</name>
</gene>
<dbReference type="Gene3D" id="3.20.20.80">
    <property type="entry name" value="Glycosidases"/>
    <property type="match status" value="1"/>
</dbReference>
<feature type="signal peptide" evidence="1">
    <location>
        <begin position="1"/>
        <end position="23"/>
    </location>
</feature>
<keyword evidence="4" id="KW-1185">Reference proteome</keyword>
<dbReference type="InterPro" id="IPR017853">
    <property type="entry name" value="GH"/>
</dbReference>
<dbReference type="Pfam" id="PF18120">
    <property type="entry name" value="DUF5597"/>
    <property type="match status" value="1"/>
</dbReference>
<dbReference type="InterPro" id="IPR040719">
    <property type="entry name" value="DUF5597"/>
</dbReference>
<feature type="domain" description="DUF5597" evidence="2">
    <location>
        <begin position="383"/>
        <end position="516"/>
    </location>
</feature>
<dbReference type="Proteomes" id="UP001237737">
    <property type="component" value="Unassembled WGS sequence"/>
</dbReference>
<keyword evidence="1" id="KW-0732">Signal</keyword>
<comment type="caution">
    <text evidence="3">The sequence shown here is derived from an EMBL/GenBank/DDBJ whole genome shotgun (WGS) entry which is preliminary data.</text>
</comment>
<feature type="chain" id="PRO_5047178530" evidence="1">
    <location>
        <begin position="24"/>
        <end position="530"/>
    </location>
</feature>
<dbReference type="EMBL" id="JAUSSK010000001">
    <property type="protein sequence ID" value="MDQ0007909.1"/>
    <property type="molecule type" value="Genomic_DNA"/>
</dbReference>
<sequence length="530" mass="58647">MRRLLFLVAMLWLAVAASSAARAATSLPRVVHEQGRHALLVDGRPYTVLAAQLHNSSAWPAMLPGVWNDVLALHPNTLEAPVYWEQFEPARGRFDTRHVDALVEGAREHGLRLVILWFGSWKNGQMHYVPEWIKSDPARYPRVLDEHGQPVDDLSTHATSNLEADKAAFAALMAHIERIDGDRHTVIMVQVENEPGTIGTVRDHSPAAEEAFLGNVPSDLAKALGKPAGKTWTDVFGADADEQFNAYGIARYIDQVAAAGKAAYPLPMYVNTWLRYKGKHLPGNDYPSGGATWNVLDLWRASAPHIDLIGTDLYSTDYNEFTKVVGQYTRADNPPWISETGYDAGNAPYLFHVLANGGVGFSVFGVDNDPDTPERRKATQAHARNFALVDSINEQVAAAAYRGTLRASVEQRGQPKRTIELDNHWHADVSYGAPRWGDAPAELPGTPDATGHVLFVPLGADEYLVAGFDARVEFGRDHADGRRGQLLRVEEGSYVEGRWKSIRWWNGDETDYGLNFTDKPVLLKVRLGSY</sequence>